<evidence type="ECO:0000313" key="3">
    <source>
        <dbReference type="Proteomes" id="UP000008791"/>
    </source>
</evidence>
<gene>
    <name evidence="2" type="primary">E4</name>
</gene>
<accession>Q8QQB8</accession>
<feature type="region of interest" description="Disordered" evidence="1">
    <location>
        <begin position="56"/>
        <end position="76"/>
    </location>
</feature>
<dbReference type="Proteomes" id="UP000008791">
    <property type="component" value="Segment"/>
</dbReference>
<dbReference type="RefSeq" id="NP_620511.1">
    <property type="nucleotide sequence ID" value="NC_003748.1"/>
</dbReference>
<organismHost>
    <name type="scientific">Equus caballus</name>
    <name type="common">Horse</name>
    <dbReference type="NCBI Taxonomy" id="9796"/>
</organismHost>
<dbReference type="GeneID" id="944322"/>
<proteinExistence type="predicted"/>
<feature type="non-terminal residue" evidence="2">
    <location>
        <position position="1"/>
    </location>
</feature>
<keyword evidence="3" id="KW-1185">Reference proteome</keyword>
<name>Q8QQB8_ECPVO</name>
<evidence type="ECO:0000256" key="1">
    <source>
        <dbReference type="SAM" id="MobiDB-lite"/>
    </source>
</evidence>
<evidence type="ECO:0000313" key="2">
    <source>
        <dbReference type="EMBL" id="AAM19223.1"/>
    </source>
</evidence>
<reference evidence="2 3" key="1">
    <citation type="journal article" date="2004" name="Biochem. Biophys. Res. Commun.">
        <title>Equine papillomavirus type 1: complete nucleotide sequence and characterization of recombinant virus-like particles composed of the EcPV-1 L1 major capsid protein.</title>
        <authorList>
            <person name="Ghim S.-J."/>
            <person name="Delius H."/>
            <person name="Rector A."/>
            <person name="Sundberg J.P."/>
            <person name="Jenson A.B."/>
            <person name="Van Ranst M."/>
        </authorList>
    </citation>
    <scope>NUCLEOTIDE SEQUENCE [LARGE SCALE GENOMIC DNA]</scope>
    <source>
        <strain evidence="3">Olson</strain>
    </source>
</reference>
<dbReference type="KEGG" id="vg:944322"/>
<sequence>PALRLSLHLTSTSLTEQQEEDLINRLGLEPWQCRLRSPQKRGTALQLTQSAALGCQGGSAAQPTGAAGSYNARLPPPGCRRRYRKYLKRRRDQYRRLGEHLQELIQQLDGGTTPRPYHWRLRSPQ</sequence>
<organism evidence="2 3">
    <name type="scientific">Equus caballus papillomavirus 1 (strain Olson)</name>
    <name type="common">EcPV-1</name>
    <dbReference type="NCBI Taxonomy" id="654918"/>
    <lineage>
        <taxon>Viruses</taxon>
        <taxon>Monodnaviria</taxon>
        <taxon>Shotokuvirae</taxon>
        <taxon>Cossaviricota</taxon>
        <taxon>Papovaviricetes</taxon>
        <taxon>Zurhausenvirales</taxon>
        <taxon>Papillomaviridae</taxon>
        <taxon>Firstpapillomavirinae</taxon>
        <taxon>Zetapapillomavirus</taxon>
        <taxon>Zetapapillomavirus 1</taxon>
    </lineage>
</organism>
<dbReference type="EMBL" id="AF498323">
    <property type="protein sequence ID" value="AAM19223.1"/>
    <property type="molecule type" value="Genomic_DNA"/>
</dbReference>
<protein>
    <submittedName>
        <fullName evidence="2">E4</fullName>
    </submittedName>
</protein>